<dbReference type="GO" id="GO:0015628">
    <property type="term" value="P:protein secretion by the type II secretion system"/>
    <property type="evidence" value="ECO:0007669"/>
    <property type="project" value="InterPro"/>
</dbReference>
<dbReference type="InterPro" id="IPR045584">
    <property type="entry name" value="Pilin-like"/>
</dbReference>
<keyword evidence="3 10" id="KW-1003">Cell membrane</keyword>
<accession>A0A2N5M4I7</accession>
<keyword evidence="7 10" id="KW-0472">Membrane</keyword>
<evidence type="ECO:0000256" key="7">
    <source>
        <dbReference type="ARBA" id="ARBA00023136"/>
    </source>
</evidence>
<feature type="modified residue" description="N-methylphenylalanine" evidence="11">
    <location>
        <position position="6"/>
    </location>
</feature>
<keyword evidence="8 10" id="KW-0178">Competence</keyword>
<dbReference type="AlphaFoldDB" id="A0A2N5M4I7"/>
<dbReference type="InterPro" id="IPR000983">
    <property type="entry name" value="Bac_GSPG_pilin"/>
</dbReference>
<keyword evidence="5 10" id="KW-0812">Transmembrane</keyword>
<evidence type="ECO:0000256" key="8">
    <source>
        <dbReference type="ARBA" id="ARBA00023287"/>
    </source>
</evidence>
<feature type="transmembrane region" description="Helical" evidence="10">
    <location>
        <begin position="6"/>
        <end position="29"/>
    </location>
</feature>
<keyword evidence="13" id="KW-1185">Reference proteome</keyword>
<evidence type="ECO:0000256" key="1">
    <source>
        <dbReference type="ARBA" id="ARBA00004162"/>
    </source>
</evidence>
<dbReference type="NCBIfam" id="TIGR02532">
    <property type="entry name" value="IV_pilin_GFxxxE"/>
    <property type="match status" value="1"/>
</dbReference>
<evidence type="ECO:0000256" key="6">
    <source>
        <dbReference type="ARBA" id="ARBA00022989"/>
    </source>
</evidence>
<comment type="caution">
    <text evidence="12">The sequence shown here is derived from an EMBL/GenBank/DDBJ whole genome shotgun (WGS) entry which is preliminary data.</text>
</comment>
<comment type="subunit">
    <text evidence="10">Homodimer.</text>
</comment>
<feature type="chain" id="PRO_5035507146" description="ComG operon protein 3" evidence="11">
    <location>
        <begin position="6"/>
        <end position="98"/>
    </location>
</feature>
<evidence type="ECO:0000256" key="11">
    <source>
        <dbReference type="PIRSR" id="PIRSR029928-50"/>
    </source>
</evidence>
<dbReference type="SUPFAM" id="SSF54523">
    <property type="entry name" value="Pili subunits"/>
    <property type="match status" value="1"/>
</dbReference>
<sequence length="98" mass="10653">MNEKGFTLIEMMIVLLIISVLLIITIPNITKNQTTVRSKGCDAFLKVVDAQIQAYELDNDKLPETIDVLVTEGYLKQKSCPNGKAVTIGVNGEAAEGT</sequence>
<dbReference type="EMBL" id="PGUY01000045">
    <property type="protein sequence ID" value="PLT29183.1"/>
    <property type="molecule type" value="Genomic_DNA"/>
</dbReference>
<dbReference type="RefSeq" id="WP_101643438.1">
    <property type="nucleotide sequence ID" value="NZ_PGUY01000045.1"/>
</dbReference>
<dbReference type="PIRSF" id="PIRSF029928">
    <property type="entry name" value="Late_competence_ComGC"/>
    <property type="match status" value="1"/>
</dbReference>
<evidence type="ECO:0000256" key="9">
    <source>
        <dbReference type="ARBA" id="ARBA00043982"/>
    </source>
</evidence>
<dbReference type="InterPro" id="IPR012902">
    <property type="entry name" value="N_methyl_site"/>
</dbReference>
<proteinExistence type="inferred from homology"/>
<evidence type="ECO:0000256" key="2">
    <source>
        <dbReference type="ARBA" id="ARBA00004241"/>
    </source>
</evidence>
<dbReference type="OrthoDB" id="1798043at2"/>
<evidence type="ECO:0000256" key="4">
    <source>
        <dbReference type="ARBA" id="ARBA00022481"/>
    </source>
</evidence>
<dbReference type="Gene3D" id="3.30.700.10">
    <property type="entry name" value="Glycoprotein, Type 4 Pilin"/>
    <property type="match status" value="1"/>
</dbReference>
<dbReference type="InterPro" id="IPR016940">
    <property type="entry name" value="ComGC"/>
</dbReference>
<dbReference type="GO" id="GO:0005886">
    <property type="term" value="C:plasma membrane"/>
    <property type="evidence" value="ECO:0007669"/>
    <property type="project" value="UniProtKB-SubCell"/>
</dbReference>
<evidence type="ECO:0000256" key="3">
    <source>
        <dbReference type="ARBA" id="ARBA00022475"/>
    </source>
</evidence>
<dbReference type="GO" id="GO:0015627">
    <property type="term" value="C:type II protein secretion system complex"/>
    <property type="evidence" value="ECO:0007669"/>
    <property type="project" value="InterPro"/>
</dbReference>
<comment type="function">
    <text evidence="10">Required for transformation and DNA binding.</text>
</comment>
<dbReference type="PROSITE" id="PS00409">
    <property type="entry name" value="PROKAR_NTER_METHYL"/>
    <property type="match status" value="1"/>
</dbReference>
<evidence type="ECO:0000256" key="10">
    <source>
        <dbReference type="PIRNR" id="PIRNR029928"/>
    </source>
</evidence>
<keyword evidence="6 10" id="KW-1133">Transmembrane helix</keyword>
<dbReference type="Pfam" id="PF07963">
    <property type="entry name" value="N_methyl"/>
    <property type="match status" value="1"/>
</dbReference>
<dbReference type="GO" id="GO:0030420">
    <property type="term" value="P:establishment of competence for transformation"/>
    <property type="evidence" value="ECO:0007669"/>
    <property type="project" value="UniProtKB-UniRule"/>
</dbReference>
<feature type="propeptide" id="PRO_5035507145" evidence="11">
    <location>
        <begin position="1"/>
        <end position="5"/>
    </location>
</feature>
<reference evidence="12 13" key="1">
    <citation type="submission" date="2017-11" db="EMBL/GenBank/DDBJ databases">
        <title>Comparitive Functional Genomics of Dry Heat Resistant strains isolated from the Viking Spacecraft.</title>
        <authorList>
            <person name="Seuylemezian A."/>
            <person name="Cooper K."/>
            <person name="Vaishampayan P."/>
        </authorList>
    </citation>
    <scope>NUCLEOTIDE SEQUENCE [LARGE SCALE GENOMIC DNA]</scope>
    <source>
        <strain evidence="12 13">V1-29</strain>
    </source>
</reference>
<evidence type="ECO:0000256" key="5">
    <source>
        <dbReference type="ARBA" id="ARBA00022692"/>
    </source>
</evidence>
<dbReference type="Proteomes" id="UP000234748">
    <property type="component" value="Unassembled WGS sequence"/>
</dbReference>
<gene>
    <name evidence="12" type="ORF">CUU66_14655</name>
</gene>
<dbReference type="PRINTS" id="PR00813">
    <property type="entry name" value="BCTERIALGSPG"/>
</dbReference>
<evidence type="ECO:0000313" key="13">
    <source>
        <dbReference type="Proteomes" id="UP000234748"/>
    </source>
</evidence>
<keyword evidence="4 11" id="KW-0488">Methylation</keyword>
<comment type="subcellular location">
    <subcellularLocation>
        <location evidence="1">Cell membrane</location>
        <topology evidence="1">Single-pass membrane protein</topology>
    </subcellularLocation>
    <subcellularLocation>
        <location evidence="2">Cell surface</location>
    </subcellularLocation>
</comment>
<protein>
    <recommendedName>
        <fullName evidence="10">ComG operon protein 3</fullName>
    </recommendedName>
</protein>
<name>A0A2N5M4I7_9BACI</name>
<dbReference type="GO" id="GO:0009986">
    <property type="term" value="C:cell surface"/>
    <property type="evidence" value="ECO:0007669"/>
    <property type="project" value="UniProtKB-SubCell"/>
</dbReference>
<organism evidence="12 13">
    <name type="scientific">Peribacillus deserti</name>
    <dbReference type="NCBI Taxonomy" id="673318"/>
    <lineage>
        <taxon>Bacteria</taxon>
        <taxon>Bacillati</taxon>
        <taxon>Bacillota</taxon>
        <taxon>Bacilli</taxon>
        <taxon>Bacillales</taxon>
        <taxon>Bacillaceae</taxon>
        <taxon>Peribacillus</taxon>
    </lineage>
</organism>
<comment type="similarity">
    <text evidence="9 10">Belongs to the ComGC family.</text>
</comment>
<evidence type="ECO:0000313" key="12">
    <source>
        <dbReference type="EMBL" id="PLT29183.1"/>
    </source>
</evidence>
<dbReference type="NCBIfam" id="NF040999">
    <property type="entry name" value="pilin_ComGC"/>
    <property type="match status" value="1"/>
</dbReference>
<keyword evidence="10" id="KW-0813">Transport</keyword>